<comment type="caution">
    <text evidence="1">The sequence shown here is derived from an EMBL/GenBank/DDBJ whole genome shotgun (WGS) entry which is preliminary data.</text>
</comment>
<evidence type="ECO:0000313" key="2">
    <source>
        <dbReference type="Proteomes" id="UP001428341"/>
    </source>
</evidence>
<keyword evidence="2" id="KW-1185">Reference proteome</keyword>
<name>A0AAP0MEC1_9ROSI</name>
<reference evidence="1 2" key="1">
    <citation type="submission" date="2024-05" db="EMBL/GenBank/DDBJ databases">
        <title>Haplotype-resolved chromosome-level genome assembly of Huyou (Citrus changshanensis).</title>
        <authorList>
            <person name="Miao C."/>
            <person name="Chen W."/>
            <person name="Wu Y."/>
            <person name="Wang L."/>
            <person name="Zhao S."/>
            <person name="Grierson D."/>
            <person name="Xu C."/>
            <person name="Chen K."/>
        </authorList>
    </citation>
    <scope>NUCLEOTIDE SEQUENCE [LARGE SCALE GENOMIC DNA]</scope>
    <source>
        <strain evidence="1">01-14</strain>
        <tissue evidence="1">Leaf</tissue>
    </source>
</reference>
<dbReference type="AlphaFoldDB" id="A0AAP0MEC1"/>
<protein>
    <submittedName>
        <fullName evidence="1">Uncharacterized protein</fullName>
    </submittedName>
</protein>
<organism evidence="1 2">
    <name type="scientific">Citrus x changshan-huyou</name>
    <dbReference type="NCBI Taxonomy" id="2935761"/>
    <lineage>
        <taxon>Eukaryota</taxon>
        <taxon>Viridiplantae</taxon>
        <taxon>Streptophyta</taxon>
        <taxon>Embryophyta</taxon>
        <taxon>Tracheophyta</taxon>
        <taxon>Spermatophyta</taxon>
        <taxon>Magnoliopsida</taxon>
        <taxon>eudicotyledons</taxon>
        <taxon>Gunneridae</taxon>
        <taxon>Pentapetalae</taxon>
        <taxon>rosids</taxon>
        <taxon>malvids</taxon>
        <taxon>Sapindales</taxon>
        <taxon>Rutaceae</taxon>
        <taxon>Aurantioideae</taxon>
        <taxon>Citrus</taxon>
    </lineage>
</organism>
<sequence>MPFLLRRDVQRELSCNFKLESEYGILELSIYLTNDYMNCCGECSAIIRKIELSAQCAATVVQTSNSRFLQSQILKLFAFQQLFARQDANMARYLKKHQKRLNARGTCSGTFAPKPLIPQTNSGSECMPFICGPKNRLIPGRWY</sequence>
<dbReference type="EMBL" id="JBCGBO010000005">
    <property type="protein sequence ID" value="KAK9200430.1"/>
    <property type="molecule type" value="Genomic_DNA"/>
</dbReference>
<dbReference type="Proteomes" id="UP001428341">
    <property type="component" value="Unassembled WGS sequence"/>
</dbReference>
<proteinExistence type="predicted"/>
<gene>
    <name evidence="1" type="ORF">WN944_015627</name>
</gene>
<accession>A0AAP0MEC1</accession>
<evidence type="ECO:0000313" key="1">
    <source>
        <dbReference type="EMBL" id="KAK9200430.1"/>
    </source>
</evidence>